<proteinExistence type="predicted"/>
<dbReference type="EMBL" id="AP035881">
    <property type="protein sequence ID" value="BFP49498.1"/>
    <property type="molecule type" value="Genomic_DNA"/>
</dbReference>
<sequence>MVPSLPISRIRSRIVVYGLPTFQAGVALTPGPDLTSQNAAVPPVRRPTDLTKTEESSDART</sequence>
<protein>
    <submittedName>
        <fullName evidence="2">Uncharacterized protein</fullName>
    </submittedName>
</protein>
<name>A0AB33K2Q4_9ACTN</name>
<dbReference type="AlphaFoldDB" id="A0AB33K2Q4"/>
<evidence type="ECO:0000313" key="2">
    <source>
        <dbReference type="EMBL" id="BFP49498.1"/>
    </source>
</evidence>
<feature type="compositionally biased region" description="Basic and acidic residues" evidence="1">
    <location>
        <begin position="46"/>
        <end position="61"/>
    </location>
</feature>
<organism evidence="2">
    <name type="scientific">Kitasatospora sp. CMC57</name>
    <dbReference type="NCBI Taxonomy" id="3231513"/>
    <lineage>
        <taxon>Bacteria</taxon>
        <taxon>Bacillati</taxon>
        <taxon>Actinomycetota</taxon>
        <taxon>Actinomycetes</taxon>
        <taxon>Kitasatosporales</taxon>
        <taxon>Streptomycetaceae</taxon>
        <taxon>Kitasatospora</taxon>
    </lineage>
</organism>
<gene>
    <name evidence="2" type="ORF">KCMC57_58660</name>
</gene>
<feature type="region of interest" description="Disordered" evidence="1">
    <location>
        <begin position="29"/>
        <end position="61"/>
    </location>
</feature>
<reference evidence="2" key="1">
    <citation type="submission" date="2024-07" db="EMBL/GenBank/DDBJ databases">
        <title>Complete genome sequences of cellulolytic bacteria, Kitasatospora sp. CMC57 and Streptomyces sp. CMC78, isolated from Japanese agricultural soil.</title>
        <authorList>
            <person name="Hashimoto T."/>
            <person name="Ito M."/>
            <person name="Iwamoto M."/>
            <person name="Fukahori D."/>
            <person name="Shoda T."/>
            <person name="Sakoda M."/>
            <person name="Morohoshi T."/>
            <person name="Mitsuboshi M."/>
            <person name="Nishizawa T."/>
        </authorList>
    </citation>
    <scope>NUCLEOTIDE SEQUENCE</scope>
    <source>
        <strain evidence="2">CMC57</strain>
    </source>
</reference>
<accession>A0AB33K2Q4</accession>
<evidence type="ECO:0000256" key="1">
    <source>
        <dbReference type="SAM" id="MobiDB-lite"/>
    </source>
</evidence>